<evidence type="ECO:0000259" key="3">
    <source>
        <dbReference type="PROSITE" id="PS50893"/>
    </source>
</evidence>
<dbReference type="Pfam" id="PF00005">
    <property type="entry name" value="ABC_tran"/>
    <property type="match status" value="1"/>
</dbReference>
<evidence type="ECO:0000256" key="2">
    <source>
        <dbReference type="ARBA" id="ARBA00022840"/>
    </source>
</evidence>
<accession>A0ABT9VXS4</accession>
<dbReference type="Proteomes" id="UP001235840">
    <property type="component" value="Unassembled WGS sequence"/>
</dbReference>
<dbReference type="InterPro" id="IPR003439">
    <property type="entry name" value="ABC_transporter-like_ATP-bd"/>
</dbReference>
<organism evidence="4 5">
    <name type="scientific">Caldalkalibacillus horti</name>
    <dbReference type="NCBI Taxonomy" id="77523"/>
    <lineage>
        <taxon>Bacteria</taxon>
        <taxon>Bacillati</taxon>
        <taxon>Bacillota</taxon>
        <taxon>Bacilli</taxon>
        <taxon>Bacillales</taxon>
        <taxon>Bacillaceae</taxon>
        <taxon>Caldalkalibacillus</taxon>
    </lineage>
</organism>
<dbReference type="GO" id="GO:0005524">
    <property type="term" value="F:ATP binding"/>
    <property type="evidence" value="ECO:0007669"/>
    <property type="project" value="UniProtKB-KW"/>
</dbReference>
<dbReference type="InterPro" id="IPR027417">
    <property type="entry name" value="P-loop_NTPase"/>
</dbReference>
<evidence type="ECO:0000256" key="1">
    <source>
        <dbReference type="ARBA" id="ARBA00022741"/>
    </source>
</evidence>
<dbReference type="RefSeq" id="WP_307393309.1">
    <property type="nucleotide sequence ID" value="NZ_BAAADK010000032.1"/>
</dbReference>
<dbReference type="PANTHER" id="PTHR43158:SF5">
    <property type="entry name" value="ABC TRANSPORTER, ATP-BINDING PROTEIN"/>
    <property type="match status" value="1"/>
</dbReference>
<feature type="domain" description="ABC transporter" evidence="3">
    <location>
        <begin position="4"/>
        <end position="229"/>
    </location>
</feature>
<reference evidence="4 5" key="1">
    <citation type="submission" date="2023-07" db="EMBL/GenBank/DDBJ databases">
        <title>Genomic Encyclopedia of Type Strains, Phase IV (KMG-IV): sequencing the most valuable type-strain genomes for metagenomic binning, comparative biology and taxonomic classification.</title>
        <authorList>
            <person name="Goeker M."/>
        </authorList>
    </citation>
    <scope>NUCLEOTIDE SEQUENCE [LARGE SCALE GENOMIC DNA]</scope>
    <source>
        <strain evidence="4 5">DSM 12751</strain>
    </source>
</reference>
<keyword evidence="1" id="KW-0547">Nucleotide-binding</keyword>
<name>A0ABT9VXS4_9BACI</name>
<keyword evidence="5" id="KW-1185">Reference proteome</keyword>
<protein>
    <submittedName>
        <fullName evidence="4">ABC-2 type transport system ATP-binding protein</fullName>
    </submittedName>
</protein>
<dbReference type="EMBL" id="JAUSTY010000006">
    <property type="protein sequence ID" value="MDQ0165777.1"/>
    <property type="molecule type" value="Genomic_DNA"/>
</dbReference>
<dbReference type="SUPFAM" id="SSF52540">
    <property type="entry name" value="P-loop containing nucleoside triphosphate hydrolases"/>
    <property type="match status" value="1"/>
</dbReference>
<dbReference type="PANTHER" id="PTHR43158">
    <property type="entry name" value="SKFA PEPTIDE EXPORT ATP-BINDING PROTEIN SKFE"/>
    <property type="match status" value="1"/>
</dbReference>
<dbReference type="PROSITE" id="PS50893">
    <property type="entry name" value="ABC_TRANSPORTER_2"/>
    <property type="match status" value="1"/>
</dbReference>
<evidence type="ECO:0000313" key="5">
    <source>
        <dbReference type="Proteomes" id="UP001235840"/>
    </source>
</evidence>
<proteinExistence type="predicted"/>
<comment type="caution">
    <text evidence="4">The sequence shown here is derived from an EMBL/GenBank/DDBJ whole genome shotgun (WGS) entry which is preliminary data.</text>
</comment>
<gene>
    <name evidence="4" type="ORF">J2S11_001678</name>
</gene>
<dbReference type="Gene3D" id="3.40.50.300">
    <property type="entry name" value="P-loop containing nucleotide triphosphate hydrolases"/>
    <property type="match status" value="1"/>
</dbReference>
<evidence type="ECO:0000313" key="4">
    <source>
        <dbReference type="EMBL" id="MDQ0165777.1"/>
    </source>
</evidence>
<dbReference type="InterPro" id="IPR003593">
    <property type="entry name" value="AAA+_ATPase"/>
</dbReference>
<keyword evidence="2 4" id="KW-0067">ATP-binding</keyword>
<dbReference type="SMART" id="SM00382">
    <property type="entry name" value="AAA"/>
    <property type="match status" value="1"/>
</dbReference>
<dbReference type="CDD" id="cd03230">
    <property type="entry name" value="ABC_DR_subfamily_A"/>
    <property type="match status" value="1"/>
</dbReference>
<sequence length="298" mass="33649">MKAIECRGLTKKYGTQTALDDLSFVIEKNKFYGLLGRNGAGKTTLLHILNGELSQSSGTILVDGEAPYENRNALQKVCFIKEGQSFKKVARVEDVCLVASIFYPNWDQDFAEELLETFNLNLKKSVKELSKGMESALGVTVGLASRAPITIFDEPYIGMDAVARQKFYDLLLEEYTECPRTFILSTHLIDEVSKLFEEVIMIDQGKLLLHKNVEQLREEAFYLSGEIKAVESIGANKKIISKEIFGQSNTLGVYGRLSDEERKKAIQLNVSIEHMPLQKLMIYLTSLKEKEKHKDAKH</sequence>